<accession>A0A0C9Z4I2</accession>
<organism evidence="2 3">
    <name type="scientific">Pisolithus microcarpus 441</name>
    <dbReference type="NCBI Taxonomy" id="765257"/>
    <lineage>
        <taxon>Eukaryota</taxon>
        <taxon>Fungi</taxon>
        <taxon>Dikarya</taxon>
        <taxon>Basidiomycota</taxon>
        <taxon>Agaricomycotina</taxon>
        <taxon>Agaricomycetes</taxon>
        <taxon>Agaricomycetidae</taxon>
        <taxon>Boletales</taxon>
        <taxon>Sclerodermatineae</taxon>
        <taxon>Pisolithaceae</taxon>
        <taxon>Pisolithus</taxon>
    </lineage>
</organism>
<name>A0A0C9Z4I2_9AGAM</name>
<dbReference type="AlphaFoldDB" id="A0A0C9Z4I2"/>
<gene>
    <name evidence="2" type="ORF">PISMIDRAFT_681770</name>
    <name evidence="1" type="ORF">PISMIDRAFT_690491</name>
</gene>
<keyword evidence="3" id="KW-1185">Reference proteome</keyword>
<reference evidence="3" key="2">
    <citation type="submission" date="2015-01" db="EMBL/GenBank/DDBJ databases">
        <title>Evolutionary Origins and Diversification of the Mycorrhizal Mutualists.</title>
        <authorList>
            <consortium name="DOE Joint Genome Institute"/>
            <consortium name="Mycorrhizal Genomics Consortium"/>
            <person name="Kohler A."/>
            <person name="Kuo A."/>
            <person name="Nagy L.G."/>
            <person name="Floudas D."/>
            <person name="Copeland A."/>
            <person name="Barry K.W."/>
            <person name="Cichocki N."/>
            <person name="Veneault-Fourrey C."/>
            <person name="LaButti K."/>
            <person name="Lindquist E.A."/>
            <person name="Lipzen A."/>
            <person name="Lundell T."/>
            <person name="Morin E."/>
            <person name="Murat C."/>
            <person name="Riley R."/>
            <person name="Ohm R."/>
            <person name="Sun H."/>
            <person name="Tunlid A."/>
            <person name="Henrissat B."/>
            <person name="Grigoriev I.V."/>
            <person name="Hibbett D.S."/>
            <person name="Martin F."/>
        </authorList>
    </citation>
    <scope>NUCLEOTIDE SEQUENCE [LARGE SCALE GENOMIC DNA]</scope>
    <source>
        <strain evidence="1 3">441</strain>
    </source>
</reference>
<sequence length="53" mass="5532">MSLAVTSTSCQVGAVSTGMSSIVCARSLVNINGCPAGIKFLSADKFDSWIFFL</sequence>
<proteinExistence type="predicted"/>
<reference evidence="2 3" key="1">
    <citation type="submission" date="2014-04" db="EMBL/GenBank/DDBJ databases">
        <authorList>
            <consortium name="DOE Joint Genome Institute"/>
            <person name="Kuo A."/>
            <person name="Kohler A."/>
            <person name="Costa M.D."/>
            <person name="Nagy L.G."/>
            <person name="Floudas D."/>
            <person name="Copeland A."/>
            <person name="Barry K.W."/>
            <person name="Cichocki N."/>
            <person name="Veneault-Fourrey C."/>
            <person name="LaButti K."/>
            <person name="Lindquist E.A."/>
            <person name="Lipzen A."/>
            <person name="Lundell T."/>
            <person name="Morin E."/>
            <person name="Murat C."/>
            <person name="Sun H."/>
            <person name="Tunlid A."/>
            <person name="Henrissat B."/>
            <person name="Grigoriev I.V."/>
            <person name="Hibbett D.S."/>
            <person name="Martin F."/>
            <person name="Nordberg H.P."/>
            <person name="Cantor M.N."/>
            <person name="Hua S.X."/>
        </authorList>
    </citation>
    <scope>NUCLEOTIDE SEQUENCE [LARGE SCALE GENOMIC DNA]</scope>
    <source>
        <strain evidence="2 3">441</strain>
    </source>
</reference>
<evidence type="ECO:0000313" key="3">
    <source>
        <dbReference type="Proteomes" id="UP000054018"/>
    </source>
</evidence>
<protein>
    <submittedName>
        <fullName evidence="2">Uncharacterized protein</fullName>
    </submittedName>
</protein>
<evidence type="ECO:0000313" key="2">
    <source>
        <dbReference type="EMBL" id="KIK21059.1"/>
    </source>
</evidence>
<dbReference type="Proteomes" id="UP000054018">
    <property type="component" value="Unassembled WGS sequence"/>
</dbReference>
<evidence type="ECO:0000313" key="1">
    <source>
        <dbReference type="EMBL" id="KIK11205.1"/>
    </source>
</evidence>
<dbReference type="EMBL" id="KN833756">
    <property type="protein sequence ID" value="KIK21059.1"/>
    <property type="molecule type" value="Genomic_DNA"/>
</dbReference>
<dbReference type="EMBL" id="KN834277">
    <property type="protein sequence ID" value="KIK11205.1"/>
    <property type="molecule type" value="Genomic_DNA"/>
</dbReference>
<dbReference type="HOGENOM" id="CLU_3069619_0_0_1"/>
<reference evidence="2" key="3">
    <citation type="submission" date="2015-02" db="EMBL/GenBank/DDBJ databases">
        <title>Evolutionary Origins and Diversification of the Mycorrhizal Mutualists.</title>
        <authorList>
            <consortium name="DOE Joint Genome Institute"/>
            <consortium name="Mycorrhizal Genomics Consortium"/>
            <person name="Kohler A."/>
            <person name="Kuo A."/>
            <person name="Nagy L.G."/>
            <person name="Floudas D."/>
            <person name="Copeland A."/>
            <person name="Barry K.W."/>
            <person name="Cichocki N."/>
            <person name="Veneault-Fourrey C."/>
            <person name="LaButti K."/>
            <person name="Lindquist E.A."/>
            <person name="Lipzen A."/>
            <person name="Lundell T."/>
            <person name="Morin E."/>
            <person name="Murat C."/>
            <person name="Riley R."/>
            <person name="Ohm R."/>
            <person name="Sun H."/>
            <person name="Tunlid A."/>
            <person name="Henrissat B."/>
            <person name="Grigoriev I.V."/>
            <person name="Hibbett D.S."/>
            <person name="Martin F."/>
        </authorList>
    </citation>
    <scope>NUCLEOTIDE SEQUENCE</scope>
    <source>
        <strain evidence="2">441</strain>
    </source>
</reference>